<dbReference type="GO" id="GO:2001059">
    <property type="term" value="P:D-tagatose 6-phosphate catabolic process"/>
    <property type="evidence" value="ECO:0007669"/>
    <property type="project" value="UniProtKB-UniPathway"/>
</dbReference>
<dbReference type="STRING" id="762845.BCR26_09515"/>
<dbReference type="CDD" id="cd01164">
    <property type="entry name" value="FruK_PfkB_like"/>
    <property type="match status" value="1"/>
</dbReference>
<dbReference type="InterPro" id="IPR017583">
    <property type="entry name" value="Tagatose/fructose_Pkinase"/>
</dbReference>
<dbReference type="UniPathway" id="UPA00704">
    <property type="reaction ID" value="UER00715"/>
</dbReference>
<evidence type="ECO:0000256" key="6">
    <source>
        <dbReference type="ARBA" id="ARBA00022840"/>
    </source>
</evidence>
<evidence type="ECO:0000259" key="8">
    <source>
        <dbReference type="Pfam" id="PF00294"/>
    </source>
</evidence>
<dbReference type="GO" id="GO:0016052">
    <property type="term" value="P:carbohydrate catabolic process"/>
    <property type="evidence" value="ECO:0007669"/>
    <property type="project" value="UniProtKB-ARBA"/>
</dbReference>
<organism evidence="9 10">
    <name type="scientific">Enterococcus rivorum</name>
    <dbReference type="NCBI Taxonomy" id="762845"/>
    <lineage>
        <taxon>Bacteria</taxon>
        <taxon>Bacillati</taxon>
        <taxon>Bacillota</taxon>
        <taxon>Bacilli</taxon>
        <taxon>Lactobacillales</taxon>
        <taxon>Enterococcaceae</taxon>
        <taxon>Enterococcus</taxon>
    </lineage>
</organism>
<comment type="similarity">
    <text evidence="7">Belongs to the carbohydrate kinase PfkB family. LacC subfamily.</text>
</comment>
<dbReference type="AlphaFoldDB" id="A0A1E5L004"/>
<accession>A0A1E5L004</accession>
<gene>
    <name evidence="9" type="ORF">BCR26_09515</name>
</gene>
<proteinExistence type="inferred from homology"/>
<protein>
    <recommendedName>
        <fullName evidence="7">Tagatose-6-phosphate kinase</fullName>
        <ecNumber evidence="7">2.7.1.144</ecNumber>
    </recommendedName>
</protein>
<dbReference type="Pfam" id="PF00294">
    <property type="entry name" value="PfkB"/>
    <property type="match status" value="1"/>
</dbReference>
<dbReference type="GO" id="GO:0009024">
    <property type="term" value="F:tagatose-6-phosphate kinase activity"/>
    <property type="evidence" value="ECO:0007669"/>
    <property type="project" value="UniProtKB-EC"/>
</dbReference>
<comment type="pathway">
    <text evidence="7">Carbohydrate metabolism; D-tagatose 6-phosphate degradation; D-glyceraldehyde 3-phosphate and glycerone phosphate from D-tagatose 6-phosphate: step 1/2.</text>
</comment>
<keyword evidence="6 7" id="KW-0067">ATP-binding</keyword>
<dbReference type="FunFam" id="3.40.1190.20:FF:000001">
    <property type="entry name" value="Phosphofructokinase"/>
    <property type="match status" value="1"/>
</dbReference>
<dbReference type="OrthoDB" id="9801219at2"/>
<dbReference type="Gene3D" id="3.40.1190.20">
    <property type="match status" value="1"/>
</dbReference>
<feature type="domain" description="Carbohydrate kinase PfkB" evidence="8">
    <location>
        <begin position="10"/>
        <end position="292"/>
    </location>
</feature>
<dbReference type="PANTHER" id="PTHR46566">
    <property type="entry name" value="1-PHOSPHOFRUCTOKINASE-RELATED"/>
    <property type="match status" value="1"/>
</dbReference>
<dbReference type="GO" id="GO:0005829">
    <property type="term" value="C:cytosol"/>
    <property type="evidence" value="ECO:0007669"/>
    <property type="project" value="TreeGrafter"/>
</dbReference>
<dbReference type="PANTHER" id="PTHR46566:SF5">
    <property type="entry name" value="1-PHOSPHOFRUCTOKINASE"/>
    <property type="match status" value="1"/>
</dbReference>
<reference evidence="9 10" key="1">
    <citation type="submission" date="2016-09" db="EMBL/GenBank/DDBJ databases">
        <authorList>
            <person name="Capua I."/>
            <person name="De Benedictis P."/>
            <person name="Joannis T."/>
            <person name="Lombin L.H."/>
            <person name="Cattoli G."/>
        </authorList>
    </citation>
    <scope>NUCLEOTIDE SEQUENCE [LARGE SCALE GENOMIC DNA]</scope>
    <source>
        <strain evidence="9 10">LMG 25899</strain>
    </source>
</reference>
<evidence type="ECO:0000313" key="9">
    <source>
        <dbReference type="EMBL" id="OEH83413.1"/>
    </source>
</evidence>
<evidence type="ECO:0000256" key="7">
    <source>
        <dbReference type="PIRNR" id="PIRNR000535"/>
    </source>
</evidence>
<keyword evidence="2 7" id="KW-0808">Transferase</keyword>
<dbReference type="InterPro" id="IPR029056">
    <property type="entry name" value="Ribokinase-like"/>
</dbReference>
<dbReference type="PIRSF" id="PIRSF000535">
    <property type="entry name" value="1PFK/6PFK/LacC"/>
    <property type="match status" value="1"/>
</dbReference>
<comment type="similarity">
    <text evidence="1">Belongs to the carbohydrate kinase pfkB family.</text>
</comment>
<dbReference type="GO" id="GO:0008443">
    <property type="term" value="F:phosphofructokinase activity"/>
    <property type="evidence" value="ECO:0007669"/>
    <property type="project" value="TreeGrafter"/>
</dbReference>
<dbReference type="EMBL" id="MIEK01000007">
    <property type="protein sequence ID" value="OEH83413.1"/>
    <property type="molecule type" value="Genomic_DNA"/>
</dbReference>
<dbReference type="RefSeq" id="WP_069697582.1">
    <property type="nucleotide sequence ID" value="NZ_JAGGMA010000035.1"/>
</dbReference>
<evidence type="ECO:0000256" key="4">
    <source>
        <dbReference type="ARBA" id="ARBA00022741"/>
    </source>
</evidence>
<sequence>MILTVTLNPSIDISYFVDTFQLDAVNRTELVTKTAGGKGLNVTRVLQQLNVSVKATGFLGGYTGERVKEGLNQMGIQHSFSPIKEETRNCIAILSENRQTEILEAGPKITEKEIAAFLEHFHSLLKTSDLITISGSLPKDFPADFYQILLEQATLEKCPVLLDTSGKSLYHALSGKFKPYLIKPNHHEIAELLNKKASKTIDSLITDLKNPLFDEVEYIVVTLGADGALLKHGTSYYRARLPKITPISPVGSGDASLAGMAAAIQQKKTITDILKTGMTTGILNTLETQTGTINVKNFDSFFDQMIIDQI</sequence>
<evidence type="ECO:0000256" key="3">
    <source>
        <dbReference type="ARBA" id="ARBA00022736"/>
    </source>
</evidence>
<keyword evidence="5 9" id="KW-0418">Kinase</keyword>
<dbReference type="GO" id="GO:0005524">
    <property type="term" value="F:ATP binding"/>
    <property type="evidence" value="ECO:0007669"/>
    <property type="project" value="UniProtKB-KW"/>
</dbReference>
<comment type="catalytic activity">
    <reaction evidence="7">
        <text>D-tagatofuranose 6-phosphate + ATP = D-tagatofuranose 1,6-bisphosphate + ADP + H(+)</text>
        <dbReference type="Rhea" id="RHEA:12420"/>
        <dbReference type="ChEBI" id="CHEBI:15378"/>
        <dbReference type="ChEBI" id="CHEBI:30616"/>
        <dbReference type="ChEBI" id="CHEBI:58694"/>
        <dbReference type="ChEBI" id="CHEBI:58695"/>
        <dbReference type="ChEBI" id="CHEBI:456216"/>
        <dbReference type="EC" id="2.7.1.144"/>
    </reaction>
</comment>
<keyword evidence="4 7" id="KW-0547">Nucleotide-binding</keyword>
<name>A0A1E5L004_9ENTE</name>
<evidence type="ECO:0000256" key="1">
    <source>
        <dbReference type="ARBA" id="ARBA00005380"/>
    </source>
</evidence>
<evidence type="ECO:0000313" key="10">
    <source>
        <dbReference type="Proteomes" id="UP000095256"/>
    </source>
</evidence>
<evidence type="ECO:0000256" key="5">
    <source>
        <dbReference type="ARBA" id="ARBA00022777"/>
    </source>
</evidence>
<dbReference type="EC" id="2.7.1.144" evidence="7"/>
<keyword evidence="3 7" id="KW-0423">Lactose metabolism</keyword>
<dbReference type="SUPFAM" id="SSF53613">
    <property type="entry name" value="Ribokinase-like"/>
    <property type="match status" value="1"/>
</dbReference>
<dbReference type="InterPro" id="IPR011611">
    <property type="entry name" value="PfkB_dom"/>
</dbReference>
<evidence type="ECO:0000256" key="2">
    <source>
        <dbReference type="ARBA" id="ARBA00022679"/>
    </source>
</evidence>
<dbReference type="GO" id="GO:0044281">
    <property type="term" value="P:small molecule metabolic process"/>
    <property type="evidence" value="ECO:0007669"/>
    <property type="project" value="UniProtKB-ARBA"/>
</dbReference>
<dbReference type="NCBIfam" id="TIGR03168">
    <property type="entry name" value="1-PFK"/>
    <property type="match status" value="1"/>
</dbReference>
<dbReference type="GO" id="GO:0005988">
    <property type="term" value="P:lactose metabolic process"/>
    <property type="evidence" value="ECO:0007669"/>
    <property type="project" value="UniProtKB-KW"/>
</dbReference>
<keyword evidence="10" id="KW-1185">Reference proteome</keyword>
<dbReference type="Proteomes" id="UP000095256">
    <property type="component" value="Unassembled WGS sequence"/>
</dbReference>
<comment type="caution">
    <text evidence="9">The sequence shown here is derived from an EMBL/GenBank/DDBJ whole genome shotgun (WGS) entry which is preliminary data.</text>
</comment>